<sequence length="388" mass="43127">MQRTIGIGVIGMGWMGEAHSRSYRSIPDRFPESNLRPRLIICADPVEARARSAQERFGFERYTTDWREVIADPAVEAISVTAPNGMHLEINRAAAAAGKHILCEKPVGRFPEETLLSEEAARQAGVITFVGFNYRWAPVVQYARRLIAEGKLGRITHYHGRFLNGYASNPNGFLSWRFDEAQGLGTLGDLMSHVIDMAHMLAGPIEALTSDCEIFIRERPLPQPGVGTHYDVASDEGPRGKVTNEDYVNALVRFANGARGHLEACRVINGAKCDMSFEIHGTRGAIKWNFERMNELQLQWRNDTNPAEDGYLTLLSGPAHPYHGRFNPAWGTGLGYDDLKVIEAYNFLQSIATGQQGQPGFAEAAAVARVQQAMIRSWKSGGWERIEQ</sequence>
<comment type="caution">
    <text evidence="4">The sequence shown here is derived from an EMBL/GenBank/DDBJ whole genome shotgun (WGS) entry which is preliminary data.</text>
</comment>
<feature type="domain" description="GFO/IDH/MocA-like oxidoreductase" evidence="3">
    <location>
        <begin position="140"/>
        <end position="286"/>
    </location>
</feature>
<dbReference type="PANTHER" id="PTHR43818">
    <property type="entry name" value="BCDNA.GH03377"/>
    <property type="match status" value="1"/>
</dbReference>
<dbReference type="Pfam" id="PF01408">
    <property type="entry name" value="GFO_IDH_MocA"/>
    <property type="match status" value="1"/>
</dbReference>
<organism evidence="4">
    <name type="scientific">Caldilinea aerophila</name>
    <dbReference type="NCBI Taxonomy" id="133453"/>
    <lineage>
        <taxon>Bacteria</taxon>
        <taxon>Bacillati</taxon>
        <taxon>Chloroflexota</taxon>
        <taxon>Caldilineae</taxon>
        <taxon>Caldilineales</taxon>
        <taxon>Caldilineaceae</taxon>
        <taxon>Caldilinea</taxon>
    </lineage>
</organism>
<dbReference type="EMBL" id="DSMG01000159">
    <property type="protein sequence ID" value="HDX32805.1"/>
    <property type="molecule type" value="Genomic_DNA"/>
</dbReference>
<proteinExistence type="predicted"/>
<feature type="domain" description="Gfo/Idh/MocA-like oxidoreductase N-terminal" evidence="2">
    <location>
        <begin position="6"/>
        <end position="132"/>
    </location>
</feature>
<dbReference type="InterPro" id="IPR055170">
    <property type="entry name" value="GFO_IDH_MocA-like_dom"/>
</dbReference>
<evidence type="ECO:0000313" key="4">
    <source>
        <dbReference type="EMBL" id="HDX32805.1"/>
    </source>
</evidence>
<evidence type="ECO:0000259" key="2">
    <source>
        <dbReference type="Pfam" id="PF01408"/>
    </source>
</evidence>
<dbReference type="Gene3D" id="3.40.50.720">
    <property type="entry name" value="NAD(P)-binding Rossmann-like Domain"/>
    <property type="match status" value="1"/>
</dbReference>
<dbReference type="Gene3D" id="3.30.360.10">
    <property type="entry name" value="Dihydrodipicolinate Reductase, domain 2"/>
    <property type="match status" value="1"/>
</dbReference>
<evidence type="ECO:0000256" key="1">
    <source>
        <dbReference type="ARBA" id="ARBA00023002"/>
    </source>
</evidence>
<dbReference type="InterPro" id="IPR050463">
    <property type="entry name" value="Gfo/Idh/MocA_oxidrdct_glycsds"/>
</dbReference>
<dbReference type="GO" id="GO:0000166">
    <property type="term" value="F:nucleotide binding"/>
    <property type="evidence" value="ECO:0007669"/>
    <property type="project" value="InterPro"/>
</dbReference>
<dbReference type="InterPro" id="IPR036291">
    <property type="entry name" value="NAD(P)-bd_dom_sf"/>
</dbReference>
<gene>
    <name evidence="4" type="ORF">ENQ20_15155</name>
</gene>
<keyword evidence="1" id="KW-0560">Oxidoreductase</keyword>
<dbReference type="GO" id="GO:0016491">
    <property type="term" value="F:oxidoreductase activity"/>
    <property type="evidence" value="ECO:0007669"/>
    <property type="project" value="UniProtKB-KW"/>
</dbReference>
<dbReference type="PANTHER" id="PTHR43818:SF11">
    <property type="entry name" value="BCDNA.GH03377"/>
    <property type="match status" value="1"/>
</dbReference>
<dbReference type="InterPro" id="IPR000683">
    <property type="entry name" value="Gfo/Idh/MocA-like_OxRdtase_N"/>
</dbReference>
<protein>
    <submittedName>
        <fullName evidence="4">Gfo/Idh/MocA family oxidoreductase</fullName>
    </submittedName>
</protein>
<accession>A0A7C1JRJ5</accession>
<dbReference type="SUPFAM" id="SSF51735">
    <property type="entry name" value="NAD(P)-binding Rossmann-fold domains"/>
    <property type="match status" value="1"/>
</dbReference>
<dbReference type="Pfam" id="PF22725">
    <property type="entry name" value="GFO_IDH_MocA_C3"/>
    <property type="match status" value="1"/>
</dbReference>
<dbReference type="SUPFAM" id="SSF55347">
    <property type="entry name" value="Glyceraldehyde-3-phosphate dehydrogenase-like, C-terminal domain"/>
    <property type="match status" value="1"/>
</dbReference>
<dbReference type="AlphaFoldDB" id="A0A7C1JRJ5"/>
<evidence type="ECO:0000259" key="3">
    <source>
        <dbReference type="Pfam" id="PF22725"/>
    </source>
</evidence>
<reference evidence="4" key="1">
    <citation type="journal article" date="2020" name="mSystems">
        <title>Genome- and Community-Level Interaction Insights into Carbon Utilization and Element Cycling Functions of Hydrothermarchaeota in Hydrothermal Sediment.</title>
        <authorList>
            <person name="Zhou Z."/>
            <person name="Liu Y."/>
            <person name="Xu W."/>
            <person name="Pan J."/>
            <person name="Luo Z.H."/>
            <person name="Li M."/>
        </authorList>
    </citation>
    <scope>NUCLEOTIDE SEQUENCE [LARGE SCALE GENOMIC DNA]</scope>
    <source>
        <strain evidence="4">SpSt-289</strain>
    </source>
</reference>
<name>A0A7C1JRJ5_9CHLR</name>